<name>A0A6J4JXL1_9CHLR</name>
<reference evidence="2" key="1">
    <citation type="submission" date="2020-02" db="EMBL/GenBank/DDBJ databases">
        <authorList>
            <person name="Meier V. D."/>
        </authorList>
    </citation>
    <scope>NUCLEOTIDE SEQUENCE</scope>
    <source>
        <strain evidence="2">AVDCRST_MAG77</strain>
    </source>
</reference>
<dbReference type="EMBL" id="CADCTC010000246">
    <property type="protein sequence ID" value="CAA9290168.1"/>
    <property type="molecule type" value="Genomic_DNA"/>
</dbReference>
<feature type="non-terminal residue" evidence="2">
    <location>
        <position position="37"/>
    </location>
</feature>
<proteinExistence type="predicted"/>
<evidence type="ECO:0000256" key="1">
    <source>
        <dbReference type="SAM" id="MobiDB-lite"/>
    </source>
</evidence>
<feature type="region of interest" description="Disordered" evidence="1">
    <location>
        <begin position="1"/>
        <end position="37"/>
    </location>
</feature>
<evidence type="ECO:0000313" key="2">
    <source>
        <dbReference type="EMBL" id="CAA9290168.1"/>
    </source>
</evidence>
<feature type="compositionally biased region" description="Gly residues" evidence="1">
    <location>
        <begin position="1"/>
        <end position="11"/>
    </location>
</feature>
<sequence>VGGTAGTGRAYGTGAAQPVNARAPMGCTRTGRGGEAL</sequence>
<gene>
    <name evidence="2" type="ORF">AVDCRST_MAG77-4609</name>
</gene>
<accession>A0A6J4JXL1</accession>
<protein>
    <submittedName>
        <fullName evidence="2">Uncharacterized protein</fullName>
    </submittedName>
</protein>
<organism evidence="2">
    <name type="scientific">uncultured Chloroflexota bacterium</name>
    <dbReference type="NCBI Taxonomy" id="166587"/>
    <lineage>
        <taxon>Bacteria</taxon>
        <taxon>Bacillati</taxon>
        <taxon>Chloroflexota</taxon>
        <taxon>environmental samples</taxon>
    </lineage>
</organism>
<dbReference type="AlphaFoldDB" id="A0A6J4JXL1"/>
<feature type="non-terminal residue" evidence="2">
    <location>
        <position position="1"/>
    </location>
</feature>